<dbReference type="GO" id="GO:0016579">
    <property type="term" value="P:protein deubiquitination"/>
    <property type="evidence" value="ECO:0007669"/>
    <property type="project" value="InterPro"/>
</dbReference>
<dbReference type="InterPro" id="IPR050185">
    <property type="entry name" value="Ub_carboxyl-term_hydrolase"/>
</dbReference>
<feature type="region of interest" description="Disordered" evidence="12">
    <location>
        <begin position="129"/>
        <end position="151"/>
    </location>
</feature>
<dbReference type="SUPFAM" id="SSF143791">
    <property type="entry name" value="DUSP-like"/>
    <property type="match status" value="1"/>
</dbReference>
<comment type="catalytic activity">
    <reaction evidence="1">
        <text>Thiol-dependent hydrolysis of ester, thioester, amide, peptide and isopeptide bonds formed by the C-terminal Gly of ubiquitin (a 76-residue protein attached to proteins as an intracellular targeting signal).</text>
        <dbReference type="EC" id="3.4.19.12"/>
    </reaction>
</comment>
<evidence type="ECO:0000259" key="15">
    <source>
        <dbReference type="PROSITE" id="PS51283"/>
    </source>
</evidence>
<dbReference type="GO" id="GO:0006508">
    <property type="term" value="P:proteolysis"/>
    <property type="evidence" value="ECO:0007669"/>
    <property type="project" value="UniProtKB-KW"/>
</dbReference>
<evidence type="ECO:0000259" key="14">
    <source>
        <dbReference type="PROSITE" id="PS50235"/>
    </source>
</evidence>
<keyword evidence="9 16" id="KW-0378">Hydrolase</keyword>
<name>A0AA35TZ64_GEOBA</name>
<dbReference type="GO" id="GO:0005737">
    <property type="term" value="C:cytoplasm"/>
    <property type="evidence" value="ECO:0007669"/>
    <property type="project" value="UniProtKB-SubCell"/>
</dbReference>
<organism evidence="16 17">
    <name type="scientific">Geodia barretti</name>
    <name type="common">Barrett's horny sponge</name>
    <dbReference type="NCBI Taxonomy" id="519541"/>
    <lineage>
        <taxon>Eukaryota</taxon>
        <taxon>Metazoa</taxon>
        <taxon>Porifera</taxon>
        <taxon>Demospongiae</taxon>
        <taxon>Heteroscleromorpha</taxon>
        <taxon>Tetractinellida</taxon>
        <taxon>Astrophorina</taxon>
        <taxon>Geodiidae</taxon>
        <taxon>Geodia</taxon>
    </lineage>
</organism>
<comment type="caution">
    <text evidence="16">The sequence shown here is derived from an EMBL/GenBank/DDBJ whole genome shotgun (WGS) entry which is preliminary data.</text>
</comment>
<dbReference type="EMBL" id="CASHTH010004412">
    <property type="protein sequence ID" value="CAI8056969.1"/>
    <property type="molecule type" value="Genomic_DNA"/>
</dbReference>
<feature type="domain" description="USP" evidence="14">
    <location>
        <begin position="423"/>
        <end position="727"/>
    </location>
</feature>
<evidence type="ECO:0000256" key="2">
    <source>
        <dbReference type="ARBA" id="ARBA00004123"/>
    </source>
</evidence>
<dbReference type="InterPro" id="IPR006615">
    <property type="entry name" value="Pept_C19_DUSP"/>
</dbReference>
<dbReference type="Gene3D" id="1.10.533.10">
    <property type="entry name" value="Death Domain, Fas"/>
    <property type="match status" value="1"/>
</dbReference>
<dbReference type="Gene3D" id="3.90.70.10">
    <property type="entry name" value="Cysteine proteinases"/>
    <property type="match status" value="1"/>
</dbReference>
<dbReference type="Pfam" id="PF06337">
    <property type="entry name" value="DUSP"/>
    <property type="match status" value="1"/>
</dbReference>
<evidence type="ECO:0000259" key="13">
    <source>
        <dbReference type="PROSITE" id="PS50017"/>
    </source>
</evidence>
<dbReference type="InterPro" id="IPR029346">
    <property type="entry name" value="USP_C"/>
</dbReference>
<keyword evidence="7" id="KW-0645">Protease</keyword>
<feature type="compositionally biased region" description="Low complexity" evidence="12">
    <location>
        <begin position="382"/>
        <end position="401"/>
    </location>
</feature>
<keyword evidence="6" id="KW-0963">Cytoplasm</keyword>
<dbReference type="PROSITE" id="PS51283">
    <property type="entry name" value="DUSP"/>
    <property type="match status" value="1"/>
</dbReference>
<feature type="domain" description="DUSP" evidence="15">
    <location>
        <begin position="152"/>
        <end position="263"/>
    </location>
</feature>
<feature type="compositionally biased region" description="Polar residues" evidence="12">
    <location>
        <begin position="369"/>
        <end position="380"/>
    </location>
</feature>
<keyword evidence="17" id="KW-1185">Reference proteome</keyword>
<evidence type="ECO:0000256" key="12">
    <source>
        <dbReference type="SAM" id="MobiDB-lite"/>
    </source>
</evidence>
<dbReference type="Pfam" id="PF00443">
    <property type="entry name" value="UCH"/>
    <property type="match status" value="1"/>
</dbReference>
<evidence type="ECO:0000256" key="9">
    <source>
        <dbReference type="ARBA" id="ARBA00022801"/>
    </source>
</evidence>
<evidence type="ECO:0000256" key="10">
    <source>
        <dbReference type="ARBA" id="ARBA00022807"/>
    </source>
</evidence>
<feature type="region of interest" description="Disordered" evidence="12">
    <location>
        <begin position="25"/>
        <end position="44"/>
    </location>
</feature>
<dbReference type="GO" id="GO:0005634">
    <property type="term" value="C:nucleus"/>
    <property type="evidence" value="ECO:0007669"/>
    <property type="project" value="UniProtKB-SubCell"/>
</dbReference>
<evidence type="ECO:0000256" key="5">
    <source>
        <dbReference type="ARBA" id="ARBA00012759"/>
    </source>
</evidence>
<dbReference type="PANTHER" id="PTHR21646:SF24">
    <property type="entry name" value="UBIQUITIN CARBOXYL-TERMINAL HYDROLASE"/>
    <property type="match status" value="1"/>
</dbReference>
<dbReference type="InterPro" id="IPR038765">
    <property type="entry name" value="Papain-like_cys_pep_sf"/>
</dbReference>
<dbReference type="InterPro" id="IPR028889">
    <property type="entry name" value="USP"/>
</dbReference>
<dbReference type="Gene3D" id="3.10.20.90">
    <property type="entry name" value="Phosphatidylinositol 3-kinase Catalytic Subunit, Chain A, domain 1"/>
    <property type="match status" value="1"/>
</dbReference>
<dbReference type="InterPro" id="IPR018200">
    <property type="entry name" value="USP_CS"/>
</dbReference>
<proteinExistence type="inferred from homology"/>
<evidence type="ECO:0000256" key="4">
    <source>
        <dbReference type="ARBA" id="ARBA00009085"/>
    </source>
</evidence>
<evidence type="ECO:0000256" key="11">
    <source>
        <dbReference type="ARBA" id="ARBA00023242"/>
    </source>
</evidence>
<keyword evidence="11" id="KW-0539">Nucleus</keyword>
<sequence>MRYYIRTRVHDRQKMAATADVVAMDEGETASQETAQESPASPSVELLGTELARIPKKWYEFGQKMGLETTQLHLIETEKGKEAEYYFRETLELLAGEGREGDVTWESVVRAVTDIGETELAEQLATKYGVEREETGEEAGEEGGEDGGSKVPELKVQKEEIRALLTKKLEKGDTWYLIDVRWMKQWKKYTGYETWDQSYSGEQSYFPGPLDTSNLFAGTESHALKEHLMEELDYSLVPESAWNKLVVWYGVSDTSRPVARTVVEYGLYMKHCKVEVYLLNFKLSLHPKLSETVTKSFSRADTVAELEKELRHTFNVEEKTVCRVWHRYMSHTYELLSDSNQTLQDAGLYNMQTIVLECQKEDGSWPRATTQASYQATHSTRSQDSITGSTSSSAQSTSSYRSGGGGSYWSGSYSQQPTHPGLCGLSNLGNTCFMNSALQCLSNTEPLTEYFTGGAYKKHINKKNPLGMQGQVAETYGTLLDDMWSGNSCSTCSPRQFKTVVGRFAPQFSGYQQQDSHELLAFLLDGLHEDLNLVLKKPYVDMSVKTEGREEKDIAEESWYKYLQRNQSVVVKVFQGQLKSTLVCPQCSMLSKTFDPFMYLSLPLPVKKTRKMEVIVVYADPNKPMVKYSLIVPKRGTISHLKTEVSEQTEIPDDMMVVVDVYNSRFHRVYDNKENISHILDRDDIYVYELSHQVGDKDWVHVPIYHRELVVKKVNYGYSYTQRYHNLFGLPTIIRVPRNTSTYDTVYQAVLARCSREV</sequence>
<dbReference type="Pfam" id="PF14836">
    <property type="entry name" value="Ubiquitin_3"/>
    <property type="match status" value="1"/>
</dbReference>
<dbReference type="PANTHER" id="PTHR21646">
    <property type="entry name" value="UBIQUITIN CARBOXYL-TERMINAL HYDROLASE"/>
    <property type="match status" value="1"/>
</dbReference>
<dbReference type="PROSITE" id="PS50235">
    <property type="entry name" value="USP_3"/>
    <property type="match status" value="1"/>
</dbReference>
<dbReference type="PROSITE" id="PS00972">
    <property type="entry name" value="USP_1"/>
    <property type="match status" value="1"/>
</dbReference>
<dbReference type="Proteomes" id="UP001174909">
    <property type="component" value="Unassembled WGS sequence"/>
</dbReference>
<feature type="compositionally biased region" description="Acidic residues" evidence="12">
    <location>
        <begin position="134"/>
        <end position="145"/>
    </location>
</feature>
<dbReference type="GO" id="GO:0004843">
    <property type="term" value="F:cysteine-type deubiquitinase activity"/>
    <property type="evidence" value="ECO:0007669"/>
    <property type="project" value="UniProtKB-EC"/>
</dbReference>
<dbReference type="InterPro" id="IPR035927">
    <property type="entry name" value="DUSP-like_sf"/>
</dbReference>
<feature type="domain" description="Death" evidence="13">
    <location>
        <begin position="57"/>
        <end position="128"/>
    </location>
</feature>
<dbReference type="InterPro" id="IPR000488">
    <property type="entry name" value="Death_dom"/>
</dbReference>
<keyword evidence="8" id="KW-0833">Ubl conjugation pathway</keyword>
<dbReference type="InterPro" id="IPR001394">
    <property type="entry name" value="Peptidase_C19_UCH"/>
</dbReference>
<evidence type="ECO:0000256" key="8">
    <source>
        <dbReference type="ARBA" id="ARBA00022786"/>
    </source>
</evidence>
<dbReference type="Pfam" id="PF14533">
    <property type="entry name" value="USP7_C2"/>
    <property type="match status" value="1"/>
</dbReference>
<feature type="compositionally biased region" description="Polar residues" evidence="12">
    <location>
        <begin position="29"/>
        <end position="41"/>
    </location>
</feature>
<dbReference type="AlphaFoldDB" id="A0AA35TZ64"/>
<evidence type="ECO:0000256" key="7">
    <source>
        <dbReference type="ARBA" id="ARBA00022670"/>
    </source>
</evidence>
<dbReference type="Gene3D" id="3.30.2230.10">
    <property type="entry name" value="DUSP-like"/>
    <property type="match status" value="1"/>
</dbReference>
<comment type="similarity">
    <text evidence="4">Belongs to the peptidase C19 family.</text>
</comment>
<dbReference type="EC" id="3.4.19.12" evidence="5"/>
<dbReference type="GO" id="GO:0007165">
    <property type="term" value="P:signal transduction"/>
    <property type="evidence" value="ECO:0007669"/>
    <property type="project" value="InterPro"/>
</dbReference>
<evidence type="ECO:0000313" key="16">
    <source>
        <dbReference type="EMBL" id="CAI8056969.1"/>
    </source>
</evidence>
<evidence type="ECO:0000256" key="3">
    <source>
        <dbReference type="ARBA" id="ARBA00004496"/>
    </source>
</evidence>
<evidence type="ECO:0000313" key="17">
    <source>
        <dbReference type="Proteomes" id="UP001174909"/>
    </source>
</evidence>
<dbReference type="FunFam" id="3.30.2230.10:FF:000003">
    <property type="entry name" value="ubiquitin carboxyl-terminal hydrolase 15 isoform X1"/>
    <property type="match status" value="1"/>
</dbReference>
<dbReference type="InterPro" id="IPR011029">
    <property type="entry name" value="DEATH-like_dom_sf"/>
</dbReference>
<protein>
    <recommendedName>
        <fullName evidence="5">ubiquitinyl hydrolase 1</fullName>
        <ecNumber evidence="5">3.4.19.12</ecNumber>
    </recommendedName>
</protein>
<comment type="subcellular location">
    <subcellularLocation>
        <location evidence="3">Cytoplasm</location>
    </subcellularLocation>
    <subcellularLocation>
        <location evidence="2">Nucleus</location>
    </subcellularLocation>
</comment>
<dbReference type="InterPro" id="IPR028135">
    <property type="entry name" value="Ub_USP-typ"/>
</dbReference>
<feature type="region of interest" description="Disordered" evidence="12">
    <location>
        <begin position="369"/>
        <end position="401"/>
    </location>
</feature>
<keyword evidence="10" id="KW-0788">Thiol protease</keyword>
<dbReference type="PROSITE" id="PS50017">
    <property type="entry name" value="DEATH_DOMAIN"/>
    <property type="match status" value="1"/>
</dbReference>
<reference evidence="16" key="1">
    <citation type="submission" date="2023-03" db="EMBL/GenBank/DDBJ databases">
        <authorList>
            <person name="Steffen K."/>
            <person name="Cardenas P."/>
        </authorList>
    </citation>
    <scope>NUCLEOTIDE SEQUENCE</scope>
</reference>
<evidence type="ECO:0000256" key="6">
    <source>
        <dbReference type="ARBA" id="ARBA00022490"/>
    </source>
</evidence>
<gene>
    <name evidence="16" type="ORF">GBAR_LOCUS31034</name>
</gene>
<dbReference type="SUPFAM" id="SSF54001">
    <property type="entry name" value="Cysteine proteinases"/>
    <property type="match status" value="1"/>
</dbReference>
<evidence type="ECO:0000256" key="1">
    <source>
        <dbReference type="ARBA" id="ARBA00000707"/>
    </source>
</evidence>
<dbReference type="SMART" id="SM00695">
    <property type="entry name" value="DUSP"/>
    <property type="match status" value="1"/>
</dbReference>
<accession>A0AA35TZ64</accession>